<keyword evidence="2" id="KW-1185">Reference proteome</keyword>
<dbReference type="AlphaFoldDB" id="A0A314XL82"/>
<organism evidence="1 2">
    <name type="scientific">Prunus yedoensis var. nudiflora</name>
    <dbReference type="NCBI Taxonomy" id="2094558"/>
    <lineage>
        <taxon>Eukaryota</taxon>
        <taxon>Viridiplantae</taxon>
        <taxon>Streptophyta</taxon>
        <taxon>Embryophyta</taxon>
        <taxon>Tracheophyta</taxon>
        <taxon>Spermatophyta</taxon>
        <taxon>Magnoliopsida</taxon>
        <taxon>eudicotyledons</taxon>
        <taxon>Gunneridae</taxon>
        <taxon>Pentapetalae</taxon>
        <taxon>rosids</taxon>
        <taxon>fabids</taxon>
        <taxon>Rosales</taxon>
        <taxon>Rosaceae</taxon>
        <taxon>Amygdaloideae</taxon>
        <taxon>Amygdaleae</taxon>
        <taxon>Prunus</taxon>
    </lineage>
</organism>
<protein>
    <submittedName>
        <fullName evidence="1">Uncharacterized protein</fullName>
    </submittedName>
</protein>
<proteinExistence type="predicted"/>
<accession>A0A314XL82</accession>
<gene>
    <name evidence="1" type="ORF">Pyn_10158</name>
</gene>
<dbReference type="EMBL" id="PJQY01002504">
    <property type="protein sequence ID" value="PQP92999.1"/>
    <property type="molecule type" value="Genomic_DNA"/>
</dbReference>
<evidence type="ECO:0000313" key="1">
    <source>
        <dbReference type="EMBL" id="PQP92999.1"/>
    </source>
</evidence>
<evidence type="ECO:0000313" key="2">
    <source>
        <dbReference type="Proteomes" id="UP000250321"/>
    </source>
</evidence>
<name>A0A314XL82_PRUYE</name>
<dbReference type="Proteomes" id="UP000250321">
    <property type="component" value="Unassembled WGS sequence"/>
</dbReference>
<reference evidence="1 2" key="1">
    <citation type="submission" date="2018-02" db="EMBL/GenBank/DDBJ databases">
        <title>Draft genome of wild Prunus yedoensis var. nudiflora.</title>
        <authorList>
            <person name="Baek S."/>
            <person name="Kim J.-H."/>
            <person name="Choi K."/>
            <person name="Kim G.-B."/>
            <person name="Cho A."/>
            <person name="Jang H."/>
            <person name="Shin C.-H."/>
            <person name="Yu H.-J."/>
            <person name="Mun J.-H."/>
        </authorList>
    </citation>
    <scope>NUCLEOTIDE SEQUENCE [LARGE SCALE GENOMIC DNA]</scope>
    <source>
        <strain evidence="2">cv. Jeju island</strain>
        <tissue evidence="1">Leaf</tissue>
    </source>
</reference>
<sequence>MKYRGAEADGALGKSGGQTAATLVSLLPTCSEEIRGPPIFWWDAPQLLSPETTAALVPCSSRRSSADRLCLAPPPYLLHLL</sequence>
<comment type="caution">
    <text evidence="1">The sequence shown here is derived from an EMBL/GenBank/DDBJ whole genome shotgun (WGS) entry which is preliminary data.</text>
</comment>